<comment type="function">
    <text evidence="1">Involved in peptidolytic degradation of cyclic heptapeptide hepatotoxin microcystin (MC).</text>
</comment>
<dbReference type="AlphaFoldDB" id="A0A4U0R8J1"/>
<dbReference type="OrthoDB" id="9782658at2"/>
<evidence type="ECO:0000313" key="4">
    <source>
        <dbReference type="EMBL" id="TJZ91441.1"/>
    </source>
</evidence>
<dbReference type="Pfam" id="PF07364">
    <property type="entry name" value="DUF1485"/>
    <property type="match status" value="1"/>
</dbReference>
<name>A0A4U0R8J1_9RHOB</name>
<dbReference type="RefSeq" id="WP_136886282.1">
    <property type="nucleotide sequence ID" value="NZ_SUNI01000010.1"/>
</dbReference>
<dbReference type="PIRSF" id="PIRSF012702">
    <property type="entry name" value="UCP012702"/>
    <property type="match status" value="1"/>
</dbReference>
<evidence type="ECO:0000313" key="5">
    <source>
        <dbReference type="Proteomes" id="UP000309747"/>
    </source>
</evidence>
<comment type="caution">
    <text evidence="4">The sequence shown here is derived from an EMBL/GenBank/DDBJ whole genome shotgun (WGS) entry which is preliminary data.</text>
</comment>
<protein>
    <recommendedName>
        <fullName evidence="1">Microcystinase C</fullName>
        <shortName evidence="1">MlrC</shortName>
    </recommendedName>
</protein>
<dbReference type="InterPro" id="IPR009197">
    <property type="entry name" value="MlrC"/>
</dbReference>
<comment type="similarity">
    <text evidence="1">Belongs to the peptidase M81 family.</text>
</comment>
<dbReference type="GO" id="GO:0046872">
    <property type="term" value="F:metal ion binding"/>
    <property type="evidence" value="ECO:0007669"/>
    <property type="project" value="UniProtKB-KW"/>
</dbReference>
<dbReference type="Pfam" id="PF07171">
    <property type="entry name" value="MlrC_C"/>
    <property type="match status" value="1"/>
</dbReference>
<keyword evidence="1" id="KW-0645">Protease</keyword>
<feature type="domain" description="Microcystin LR degradation protein MlrC N-terminal" evidence="3">
    <location>
        <begin position="12"/>
        <end position="300"/>
    </location>
</feature>
<sequence length="510" mass="52501">MVASPTSDRPRRVALAGFVHESNSFAPSAADMVAFQQGGGYLPLCRGAQILAGARDVNLPVAGAIAHAEAQGWDLVPLVWAGAVPSAPVTATCYQAITDEIIAGLRQAGPLDGVFLDLHGAMMAEGTPDGEGALLARVRAEVGPDVPVVAALDLHGNLSAQMVGAADRMVGFRTYPHVDMAETGRRAAVELDRLLTGAPSFTAFRQLDFLIPIAWQATDAQPAAGIYALLDQADAAGICASVFMGFPAADFTDCRPSVIAYADSQDRAEAWADKIAEALRAAEPAFNGRSYNPEAGVAEAQRLAASARRPVVLVDTQDNPGAGGNSDTTGMLRALIEADAQGAAIGLICDPEAAAAAHTAGIGATITLPLGGRSNIPGDAPLTASFTVEALSDGHCHATGPYYGGAHLRLGPSACLRIGGVRVAVASEKAQMADRQMFRFLGIAPEDQAILVVKSSNHFRADFAPIAQAILTCTAPGPMPLSPASLPFRHLASGLRLEPGGAAFIPPAQG</sequence>
<proteinExistence type="inferred from homology"/>
<keyword evidence="1" id="KW-0482">Metalloprotease</keyword>
<dbReference type="InterPro" id="IPR015995">
    <property type="entry name" value="MlrC_N"/>
</dbReference>
<dbReference type="GO" id="GO:0008237">
    <property type="term" value="F:metallopeptidase activity"/>
    <property type="evidence" value="ECO:0007669"/>
    <property type="project" value="UniProtKB-KW"/>
</dbReference>
<organism evidence="4 5">
    <name type="scientific">Paracoccus gahaiensis</name>
    <dbReference type="NCBI Taxonomy" id="1706839"/>
    <lineage>
        <taxon>Bacteria</taxon>
        <taxon>Pseudomonadati</taxon>
        <taxon>Pseudomonadota</taxon>
        <taxon>Alphaproteobacteria</taxon>
        <taxon>Rhodobacterales</taxon>
        <taxon>Paracoccaceae</taxon>
        <taxon>Paracoccus</taxon>
    </lineage>
</organism>
<evidence type="ECO:0000259" key="2">
    <source>
        <dbReference type="Pfam" id="PF07171"/>
    </source>
</evidence>
<dbReference type="EMBL" id="SUNI01000010">
    <property type="protein sequence ID" value="TJZ91441.1"/>
    <property type="molecule type" value="Genomic_DNA"/>
</dbReference>
<evidence type="ECO:0000256" key="1">
    <source>
        <dbReference type="PIRNR" id="PIRNR012702"/>
    </source>
</evidence>
<keyword evidence="1" id="KW-0378">Hydrolase</keyword>
<keyword evidence="5" id="KW-1185">Reference proteome</keyword>
<evidence type="ECO:0000259" key="3">
    <source>
        <dbReference type="Pfam" id="PF07364"/>
    </source>
</evidence>
<keyword evidence="1" id="KW-0479">Metal-binding</keyword>
<accession>A0A4U0R8J1</accession>
<dbReference type="InterPro" id="IPR010799">
    <property type="entry name" value="MlrC_C"/>
</dbReference>
<dbReference type="Proteomes" id="UP000309747">
    <property type="component" value="Unassembled WGS sequence"/>
</dbReference>
<reference evidence="4 5" key="1">
    <citation type="submission" date="2019-04" db="EMBL/GenBank/DDBJ databases">
        <authorList>
            <person name="Li J."/>
        </authorList>
    </citation>
    <scope>NUCLEOTIDE SEQUENCE [LARGE SCALE GENOMIC DNA]</scope>
    <source>
        <strain evidence="4 5">KCTC 42687</strain>
    </source>
</reference>
<gene>
    <name evidence="4" type="ORF">FA743_11690</name>
</gene>
<comment type="cofactor">
    <cofactor evidence="1">
        <name>Zn(2+)</name>
        <dbReference type="ChEBI" id="CHEBI:29105"/>
    </cofactor>
    <text evidence="1">Binds 1 zinc ion per subunit.</text>
</comment>
<dbReference type="GO" id="GO:0006508">
    <property type="term" value="P:proteolysis"/>
    <property type="evidence" value="ECO:0007669"/>
    <property type="project" value="UniProtKB-KW"/>
</dbReference>
<feature type="domain" description="Microcystin LR degradation protein MlrC C-terminal" evidence="2">
    <location>
        <begin position="313"/>
        <end position="490"/>
    </location>
</feature>